<keyword evidence="6" id="KW-0067">ATP-binding</keyword>
<keyword evidence="8 9" id="KW-0472">Membrane</keyword>
<feature type="transmembrane region" description="Helical" evidence="9">
    <location>
        <begin position="311"/>
        <end position="335"/>
    </location>
</feature>
<dbReference type="PROSITE" id="PS50929">
    <property type="entry name" value="ABC_TM1F"/>
    <property type="match status" value="1"/>
</dbReference>
<keyword evidence="2" id="KW-0813">Transport</keyword>
<keyword evidence="7 9" id="KW-1133">Transmembrane helix</keyword>
<evidence type="ECO:0000256" key="3">
    <source>
        <dbReference type="ARBA" id="ARBA00022692"/>
    </source>
</evidence>
<dbReference type="CDD" id="cd18604">
    <property type="entry name" value="ABC_6TM_VMR1_D2_like"/>
    <property type="match status" value="1"/>
</dbReference>
<dbReference type="CDD" id="cd03244">
    <property type="entry name" value="ABCC_MRP_domain2"/>
    <property type="match status" value="1"/>
</dbReference>
<gene>
    <name evidence="12" type="ORF">D9757_010850</name>
</gene>
<comment type="caution">
    <text evidence="12">The sequence shown here is derived from an EMBL/GenBank/DDBJ whole genome shotgun (WGS) entry which is preliminary data.</text>
</comment>
<keyword evidence="3 9" id="KW-0812">Transmembrane</keyword>
<dbReference type="GO" id="GO:0016887">
    <property type="term" value="F:ATP hydrolysis activity"/>
    <property type="evidence" value="ECO:0007669"/>
    <property type="project" value="InterPro"/>
</dbReference>
<dbReference type="InterPro" id="IPR003593">
    <property type="entry name" value="AAA+_ATPase"/>
</dbReference>
<sequence>MRVLASNDMLVFSPLVAGLEHATIRDNIIFGSGFGYDEARYRVVIEACALTRDLEVFQAGDLTEIGEKGITLSGGQRARIALARAIYSPAQVILLDDPLAAVDMHTAQHLVKNCFASNLVRGRTVLLVTHHFRLVIQHMEKMYLGDLVELSRGAVIRNGPIQAFEDHVLQRVIETQDEPFMSKDPEDLAVQEQINEADTLGFQSPTPPSLRIPLAKDGKLIEAEARAEGRVSLRTYLTYIRAAGVTSWIFTLMLMLAIRAINIGNQVFLAAWGEAYQEKLPAFTAVFELRARHRNPLATFPPPDENVQPWLMTYFFISMAGAFSVLFYIALGYYASLQASRRLFSKLLNSLVRAPTRWLDTTPIGRILNRFTTDINTIDGALQNSARNCLSGVLNFVASFLVILVVVPAFAPFALVIAFLYVRLAPSYIRASRDLRRLESISLSPAFAGFDELLRGITHIRAFGMENRYQDIFYRKVDRFQSFDHAYWLVNCWLRWRYDCLGSLVVYCTTLFALWMGVKDGSTAIVIVQAGVFAEASRQLVRFAAQLELDFNSVERVVEYLDIPQEAPRVIAGHRPPAYWPSDSGGIFVNDLSVKYAPNLPPALRNLTFSIKPSEKLGVVGRTGSGKSTLALSLLRTIEPAGGRITIDGLDISTIGLEDLRTRITIVSQDVAIFNGTLRSNLDPMEEHSQEECLEAIRRCHLTSVASQKEKDEEALLCMSVSQGSLSGGEAQLVSLARAILRGTNIIILDEASSQMDAGLDEQIQKTVREELSGAIVITIAHKLKTIIDYDRILVLDNGEIMELGTPKELFEKDGGAFREMCRKSPDWNLFEAMVGQ</sequence>
<evidence type="ECO:0000313" key="12">
    <source>
        <dbReference type="EMBL" id="KAF5366950.1"/>
    </source>
</evidence>
<keyword evidence="13" id="KW-1185">Reference proteome</keyword>
<dbReference type="PANTHER" id="PTHR24223:SF415">
    <property type="entry name" value="FI20190P1"/>
    <property type="match status" value="1"/>
</dbReference>
<dbReference type="InterPro" id="IPR011527">
    <property type="entry name" value="ABC1_TM_dom"/>
</dbReference>
<reference evidence="12 13" key="1">
    <citation type="journal article" date="2020" name="ISME J.">
        <title>Uncovering the hidden diversity of litter-decomposition mechanisms in mushroom-forming fungi.</title>
        <authorList>
            <person name="Floudas D."/>
            <person name="Bentzer J."/>
            <person name="Ahren D."/>
            <person name="Johansson T."/>
            <person name="Persson P."/>
            <person name="Tunlid A."/>
        </authorList>
    </citation>
    <scope>NUCLEOTIDE SEQUENCE [LARGE SCALE GENOMIC DNA]</scope>
    <source>
        <strain evidence="12 13">CBS 406.79</strain>
    </source>
</reference>
<dbReference type="AlphaFoldDB" id="A0A8H5LR64"/>
<dbReference type="Gene3D" id="1.20.1560.10">
    <property type="entry name" value="ABC transporter type 1, transmembrane domain"/>
    <property type="match status" value="1"/>
</dbReference>
<accession>A0A8H5LR64</accession>
<evidence type="ECO:0000256" key="2">
    <source>
        <dbReference type="ARBA" id="ARBA00022448"/>
    </source>
</evidence>
<dbReference type="GO" id="GO:0005524">
    <property type="term" value="F:ATP binding"/>
    <property type="evidence" value="ECO:0007669"/>
    <property type="project" value="UniProtKB-KW"/>
</dbReference>
<dbReference type="Proteomes" id="UP000518752">
    <property type="component" value="Unassembled WGS sequence"/>
</dbReference>
<dbReference type="InterPro" id="IPR017871">
    <property type="entry name" value="ABC_transporter-like_CS"/>
</dbReference>
<evidence type="ECO:0000256" key="5">
    <source>
        <dbReference type="ARBA" id="ARBA00022741"/>
    </source>
</evidence>
<comment type="subcellular location">
    <subcellularLocation>
        <location evidence="1">Membrane</location>
        <topology evidence="1">Multi-pass membrane protein</topology>
    </subcellularLocation>
</comment>
<evidence type="ECO:0000256" key="7">
    <source>
        <dbReference type="ARBA" id="ARBA00022989"/>
    </source>
</evidence>
<evidence type="ECO:0000256" key="4">
    <source>
        <dbReference type="ARBA" id="ARBA00022737"/>
    </source>
</evidence>
<name>A0A8H5LR64_9AGAR</name>
<evidence type="ECO:0000259" key="11">
    <source>
        <dbReference type="PROSITE" id="PS50929"/>
    </source>
</evidence>
<dbReference type="SUPFAM" id="SSF90123">
    <property type="entry name" value="ABC transporter transmembrane region"/>
    <property type="match status" value="1"/>
</dbReference>
<feature type="domain" description="ABC transmembrane type-1" evidence="11">
    <location>
        <begin position="310"/>
        <end position="556"/>
    </location>
</feature>
<dbReference type="OrthoDB" id="6500128at2759"/>
<evidence type="ECO:0000256" key="9">
    <source>
        <dbReference type="SAM" id="Phobius"/>
    </source>
</evidence>
<dbReference type="InterPro" id="IPR003439">
    <property type="entry name" value="ABC_transporter-like_ATP-bd"/>
</dbReference>
<evidence type="ECO:0000313" key="13">
    <source>
        <dbReference type="Proteomes" id="UP000518752"/>
    </source>
</evidence>
<evidence type="ECO:0000256" key="1">
    <source>
        <dbReference type="ARBA" id="ARBA00004141"/>
    </source>
</evidence>
<dbReference type="FunFam" id="3.40.50.300:FF:001354">
    <property type="entry name" value="ATP-binding cassette (ABC) transporter, putative"/>
    <property type="match status" value="1"/>
</dbReference>
<dbReference type="FunFam" id="1.20.1560.10:FF:000013">
    <property type="entry name" value="ABC transporter C family member 2"/>
    <property type="match status" value="1"/>
</dbReference>
<dbReference type="Pfam" id="PF00664">
    <property type="entry name" value="ABC_membrane"/>
    <property type="match status" value="1"/>
</dbReference>
<dbReference type="EMBL" id="JAACJN010000146">
    <property type="protein sequence ID" value="KAF5366950.1"/>
    <property type="molecule type" value="Genomic_DNA"/>
</dbReference>
<keyword evidence="4" id="KW-0677">Repeat</keyword>
<keyword evidence="5" id="KW-0547">Nucleotide-binding</keyword>
<feature type="domain" description="ABC transporter" evidence="10">
    <location>
        <begin position="589"/>
        <end position="823"/>
    </location>
</feature>
<evidence type="ECO:0000256" key="8">
    <source>
        <dbReference type="ARBA" id="ARBA00023136"/>
    </source>
</evidence>
<dbReference type="Gene3D" id="3.40.50.300">
    <property type="entry name" value="P-loop containing nucleotide triphosphate hydrolases"/>
    <property type="match status" value="2"/>
</dbReference>
<proteinExistence type="predicted"/>
<dbReference type="InterPro" id="IPR027417">
    <property type="entry name" value="P-loop_NTPase"/>
</dbReference>
<evidence type="ECO:0000256" key="6">
    <source>
        <dbReference type="ARBA" id="ARBA00022840"/>
    </source>
</evidence>
<dbReference type="PROSITE" id="PS00211">
    <property type="entry name" value="ABC_TRANSPORTER_1"/>
    <property type="match status" value="2"/>
</dbReference>
<dbReference type="InterPro" id="IPR036640">
    <property type="entry name" value="ABC1_TM_sf"/>
</dbReference>
<evidence type="ECO:0008006" key="14">
    <source>
        <dbReference type="Google" id="ProtNLM"/>
    </source>
</evidence>
<evidence type="ECO:0000259" key="10">
    <source>
        <dbReference type="PROSITE" id="PS50893"/>
    </source>
</evidence>
<dbReference type="SMART" id="SM00382">
    <property type="entry name" value="AAA"/>
    <property type="match status" value="2"/>
</dbReference>
<dbReference type="PANTHER" id="PTHR24223">
    <property type="entry name" value="ATP-BINDING CASSETTE SUB-FAMILY C"/>
    <property type="match status" value="1"/>
</dbReference>
<feature type="transmembrane region" description="Helical" evidence="9">
    <location>
        <begin position="236"/>
        <end position="258"/>
    </location>
</feature>
<dbReference type="Pfam" id="PF00005">
    <property type="entry name" value="ABC_tran"/>
    <property type="match status" value="2"/>
</dbReference>
<dbReference type="InterPro" id="IPR050173">
    <property type="entry name" value="ABC_transporter_C-like"/>
</dbReference>
<dbReference type="SUPFAM" id="SSF52540">
    <property type="entry name" value="P-loop containing nucleoside triphosphate hydrolases"/>
    <property type="match status" value="2"/>
</dbReference>
<organism evidence="12 13">
    <name type="scientific">Collybiopsis confluens</name>
    <dbReference type="NCBI Taxonomy" id="2823264"/>
    <lineage>
        <taxon>Eukaryota</taxon>
        <taxon>Fungi</taxon>
        <taxon>Dikarya</taxon>
        <taxon>Basidiomycota</taxon>
        <taxon>Agaricomycotina</taxon>
        <taxon>Agaricomycetes</taxon>
        <taxon>Agaricomycetidae</taxon>
        <taxon>Agaricales</taxon>
        <taxon>Marasmiineae</taxon>
        <taxon>Omphalotaceae</taxon>
        <taxon>Collybiopsis</taxon>
    </lineage>
</organism>
<feature type="transmembrane region" description="Helical" evidence="9">
    <location>
        <begin position="393"/>
        <end position="422"/>
    </location>
</feature>
<protein>
    <recommendedName>
        <fullName evidence="14">P-loop containing nucleoside triphosphate hydrolase protein</fullName>
    </recommendedName>
</protein>
<dbReference type="PROSITE" id="PS50893">
    <property type="entry name" value="ABC_TRANSPORTER_2"/>
    <property type="match status" value="1"/>
</dbReference>
<dbReference type="GO" id="GO:0016020">
    <property type="term" value="C:membrane"/>
    <property type="evidence" value="ECO:0007669"/>
    <property type="project" value="UniProtKB-SubCell"/>
</dbReference>
<dbReference type="GO" id="GO:0140359">
    <property type="term" value="F:ABC-type transporter activity"/>
    <property type="evidence" value="ECO:0007669"/>
    <property type="project" value="InterPro"/>
</dbReference>